<sequence length="121" mass="13573">MRPLNGILFWLILVAGPVSAEQNDDRNFTTIEKTFAEMIAGVAEQALDSHCPVVADGARNNDSPLCEDMLRSLSEVWDDVTQDCRRSIDSNEVCNIVERTQAKIRARRIQRELADNLAKSI</sequence>
<proteinExistence type="predicted"/>
<comment type="caution">
    <text evidence="2">The sequence shown here is derived from an EMBL/GenBank/DDBJ whole genome shotgun (WGS) entry which is preliminary data.</text>
</comment>
<dbReference type="EMBL" id="BAABBO010000021">
    <property type="protein sequence ID" value="GAA3977693.1"/>
    <property type="molecule type" value="Genomic_DNA"/>
</dbReference>
<evidence type="ECO:0000313" key="3">
    <source>
        <dbReference type="Proteomes" id="UP001501337"/>
    </source>
</evidence>
<keyword evidence="3" id="KW-1185">Reference proteome</keyword>
<feature type="chain" id="PRO_5046579243" description="UrcA family protein" evidence="1">
    <location>
        <begin position="21"/>
        <end position="121"/>
    </location>
</feature>
<organism evidence="2 3">
    <name type="scientific">Allohahella marinimesophila</name>
    <dbReference type="NCBI Taxonomy" id="1054972"/>
    <lineage>
        <taxon>Bacteria</taxon>
        <taxon>Pseudomonadati</taxon>
        <taxon>Pseudomonadota</taxon>
        <taxon>Gammaproteobacteria</taxon>
        <taxon>Oceanospirillales</taxon>
        <taxon>Hahellaceae</taxon>
        <taxon>Allohahella</taxon>
    </lineage>
</organism>
<protein>
    <recommendedName>
        <fullName evidence="4">UrcA family protein</fullName>
    </recommendedName>
</protein>
<evidence type="ECO:0000313" key="2">
    <source>
        <dbReference type="EMBL" id="GAA3977693.1"/>
    </source>
</evidence>
<reference evidence="3" key="1">
    <citation type="journal article" date="2019" name="Int. J. Syst. Evol. Microbiol.">
        <title>The Global Catalogue of Microorganisms (GCM) 10K type strain sequencing project: providing services to taxonomists for standard genome sequencing and annotation.</title>
        <authorList>
            <consortium name="The Broad Institute Genomics Platform"/>
            <consortium name="The Broad Institute Genome Sequencing Center for Infectious Disease"/>
            <person name="Wu L."/>
            <person name="Ma J."/>
        </authorList>
    </citation>
    <scope>NUCLEOTIDE SEQUENCE [LARGE SCALE GENOMIC DNA]</scope>
    <source>
        <strain evidence="3">JCM 17555</strain>
    </source>
</reference>
<dbReference type="Proteomes" id="UP001501337">
    <property type="component" value="Unassembled WGS sequence"/>
</dbReference>
<keyword evidence="1" id="KW-0732">Signal</keyword>
<name>A0ABP7Q715_9GAMM</name>
<evidence type="ECO:0000256" key="1">
    <source>
        <dbReference type="SAM" id="SignalP"/>
    </source>
</evidence>
<accession>A0ABP7Q715</accession>
<feature type="signal peptide" evidence="1">
    <location>
        <begin position="1"/>
        <end position="20"/>
    </location>
</feature>
<gene>
    <name evidence="2" type="ORF">GCM10022278_38060</name>
</gene>
<evidence type="ECO:0008006" key="4">
    <source>
        <dbReference type="Google" id="ProtNLM"/>
    </source>
</evidence>